<dbReference type="PROSITE" id="PS51296">
    <property type="entry name" value="RIESKE"/>
    <property type="match status" value="1"/>
</dbReference>
<evidence type="ECO:0000256" key="3">
    <source>
        <dbReference type="ARBA" id="ARBA00023004"/>
    </source>
</evidence>
<reference evidence="8" key="1">
    <citation type="journal article" date="2019" name="Int. J. Syst. Evol. Microbiol.">
        <title>The Global Catalogue of Microorganisms (GCM) 10K type strain sequencing project: providing services to taxonomists for standard genome sequencing and annotation.</title>
        <authorList>
            <consortium name="The Broad Institute Genomics Platform"/>
            <consortium name="The Broad Institute Genome Sequencing Center for Infectious Disease"/>
            <person name="Wu L."/>
            <person name="Ma J."/>
        </authorList>
    </citation>
    <scope>NUCLEOTIDE SEQUENCE [LARGE SCALE GENOMIC DNA]</scope>
    <source>
        <strain evidence="8">JCM 18952</strain>
    </source>
</reference>
<feature type="transmembrane region" description="Helical" evidence="5">
    <location>
        <begin position="112"/>
        <end position="132"/>
    </location>
</feature>
<dbReference type="InterPro" id="IPR036922">
    <property type="entry name" value="Rieske_2Fe-2S_sf"/>
</dbReference>
<dbReference type="Gene3D" id="2.102.10.10">
    <property type="entry name" value="Rieske [2Fe-2S] iron-sulphur domain"/>
    <property type="match status" value="1"/>
</dbReference>
<evidence type="ECO:0000256" key="4">
    <source>
        <dbReference type="ARBA" id="ARBA00023014"/>
    </source>
</evidence>
<keyword evidence="5" id="KW-1133">Transmembrane helix</keyword>
<keyword evidence="5" id="KW-0472">Membrane</keyword>
<keyword evidence="8" id="KW-1185">Reference proteome</keyword>
<sequence length="290" mass="30186">MKTLKAVKTLGKLEEMTALDPVVDIVRRAVRKVLRPSTAKDLLHGVPMGHPAHPFLVQLPTGAFACAVLLDAVPGTERAARVLIATGLAAVVPAVATGLTDWSDLHPQQQRVGLVHAGANVLATGCFAMSLAARLSAREGGKTWALAGLAALGGGGFLGGHLSFRLASGANHVEAVPHQVPAGWNHLALLEEIPEKEAQRRTLGLVPLMVWREGATVRVISDECSHLSGPLHEGTVSGSGLDACVRCPWHASEFSLATGEVLRGPATSPAALFQVRVSDGRVEVCLPGAG</sequence>
<dbReference type="EMBL" id="BAABLK010000004">
    <property type="protein sequence ID" value="GAA5225640.1"/>
    <property type="molecule type" value="Genomic_DNA"/>
</dbReference>
<comment type="caution">
    <text evidence="7">The sequence shown here is derived from an EMBL/GenBank/DDBJ whole genome shotgun (WGS) entry which is preliminary data.</text>
</comment>
<keyword evidence="3" id="KW-0408">Iron</keyword>
<dbReference type="InterPro" id="IPR019251">
    <property type="entry name" value="DUF2231_TM"/>
</dbReference>
<name>A0ABP9TKW1_9MICC</name>
<dbReference type="SUPFAM" id="SSF50022">
    <property type="entry name" value="ISP domain"/>
    <property type="match status" value="1"/>
</dbReference>
<dbReference type="RefSeq" id="WP_210100494.1">
    <property type="nucleotide sequence ID" value="NZ_BAABLK010000004.1"/>
</dbReference>
<feature type="transmembrane region" description="Helical" evidence="5">
    <location>
        <begin position="82"/>
        <end position="100"/>
    </location>
</feature>
<keyword evidence="5" id="KW-0812">Transmembrane</keyword>
<keyword evidence="1" id="KW-0001">2Fe-2S</keyword>
<evidence type="ECO:0000313" key="7">
    <source>
        <dbReference type="EMBL" id="GAA5225640.1"/>
    </source>
</evidence>
<proteinExistence type="predicted"/>
<evidence type="ECO:0000259" key="6">
    <source>
        <dbReference type="PROSITE" id="PS51296"/>
    </source>
</evidence>
<evidence type="ECO:0000256" key="5">
    <source>
        <dbReference type="SAM" id="Phobius"/>
    </source>
</evidence>
<evidence type="ECO:0000256" key="1">
    <source>
        <dbReference type="ARBA" id="ARBA00022714"/>
    </source>
</evidence>
<dbReference type="CDD" id="cd03467">
    <property type="entry name" value="Rieske"/>
    <property type="match status" value="1"/>
</dbReference>
<keyword evidence="4" id="KW-0411">Iron-sulfur</keyword>
<feature type="domain" description="Rieske" evidence="6">
    <location>
        <begin position="185"/>
        <end position="284"/>
    </location>
</feature>
<organism evidence="7 8">
    <name type="scientific">Paeniglutamicibacter antarcticus</name>
    <dbReference type="NCBI Taxonomy" id="494023"/>
    <lineage>
        <taxon>Bacteria</taxon>
        <taxon>Bacillati</taxon>
        <taxon>Actinomycetota</taxon>
        <taxon>Actinomycetes</taxon>
        <taxon>Micrococcales</taxon>
        <taxon>Micrococcaceae</taxon>
        <taxon>Paeniglutamicibacter</taxon>
    </lineage>
</organism>
<dbReference type="PANTHER" id="PTHR21496">
    <property type="entry name" value="FERREDOXIN-RELATED"/>
    <property type="match status" value="1"/>
</dbReference>
<protein>
    <recommendedName>
        <fullName evidence="6">Rieske domain-containing protein</fullName>
    </recommendedName>
</protein>
<accession>A0ABP9TKW1</accession>
<feature type="transmembrane region" description="Helical" evidence="5">
    <location>
        <begin position="144"/>
        <end position="164"/>
    </location>
</feature>
<dbReference type="PANTHER" id="PTHR21496:SF23">
    <property type="entry name" value="3-PHENYLPROPIONATE_CINNAMIC ACID DIOXYGENASE FERREDOXIN SUBUNIT"/>
    <property type="match status" value="1"/>
</dbReference>
<dbReference type="Pfam" id="PF00355">
    <property type="entry name" value="Rieske"/>
    <property type="match status" value="1"/>
</dbReference>
<evidence type="ECO:0000313" key="8">
    <source>
        <dbReference type="Proteomes" id="UP001501257"/>
    </source>
</evidence>
<dbReference type="InterPro" id="IPR017941">
    <property type="entry name" value="Rieske_2Fe-2S"/>
</dbReference>
<gene>
    <name evidence="7" type="ORF">GCM10025778_01700</name>
</gene>
<dbReference type="Proteomes" id="UP001501257">
    <property type="component" value="Unassembled WGS sequence"/>
</dbReference>
<dbReference type="Pfam" id="PF09990">
    <property type="entry name" value="DUF2231"/>
    <property type="match status" value="1"/>
</dbReference>
<keyword evidence="2" id="KW-0479">Metal-binding</keyword>
<evidence type="ECO:0000256" key="2">
    <source>
        <dbReference type="ARBA" id="ARBA00022723"/>
    </source>
</evidence>